<dbReference type="AlphaFoldDB" id="X1T3G7"/>
<name>X1T3G7_9ZZZZ</name>
<evidence type="ECO:0000256" key="1">
    <source>
        <dbReference type="SAM" id="MobiDB-lite"/>
    </source>
</evidence>
<evidence type="ECO:0000313" key="2">
    <source>
        <dbReference type="EMBL" id="GAI82150.1"/>
    </source>
</evidence>
<proteinExistence type="predicted"/>
<dbReference type="EMBL" id="BARW01010926">
    <property type="protein sequence ID" value="GAI82150.1"/>
    <property type="molecule type" value="Genomic_DNA"/>
</dbReference>
<protein>
    <submittedName>
        <fullName evidence="2">Uncharacterized protein</fullName>
    </submittedName>
</protein>
<gene>
    <name evidence="2" type="ORF">S12H4_21287</name>
</gene>
<reference evidence="2" key="1">
    <citation type="journal article" date="2014" name="Front. Microbiol.">
        <title>High frequency of phylogenetically diverse reductive dehalogenase-homologous genes in deep subseafloor sedimentary metagenomes.</title>
        <authorList>
            <person name="Kawai M."/>
            <person name="Futagami T."/>
            <person name="Toyoda A."/>
            <person name="Takaki Y."/>
            <person name="Nishi S."/>
            <person name="Hori S."/>
            <person name="Arai W."/>
            <person name="Tsubouchi T."/>
            <person name="Morono Y."/>
            <person name="Uchiyama I."/>
            <person name="Ito T."/>
            <person name="Fujiyama A."/>
            <person name="Inagaki F."/>
            <person name="Takami H."/>
        </authorList>
    </citation>
    <scope>NUCLEOTIDE SEQUENCE</scope>
    <source>
        <strain evidence="2">Expedition CK06-06</strain>
    </source>
</reference>
<organism evidence="2">
    <name type="scientific">marine sediment metagenome</name>
    <dbReference type="NCBI Taxonomy" id="412755"/>
    <lineage>
        <taxon>unclassified sequences</taxon>
        <taxon>metagenomes</taxon>
        <taxon>ecological metagenomes</taxon>
    </lineage>
</organism>
<feature type="region of interest" description="Disordered" evidence="1">
    <location>
        <begin position="1"/>
        <end position="20"/>
    </location>
</feature>
<accession>X1T3G7</accession>
<sequence>MAAHMTLPKAPIPAASDGVAKPIKIDPNTAITNNIGRTTAFNEDNFSPQLALWSGGRAGAKPG</sequence>
<comment type="caution">
    <text evidence="2">The sequence shown here is derived from an EMBL/GenBank/DDBJ whole genome shotgun (WGS) entry which is preliminary data.</text>
</comment>